<reference evidence="2 3" key="1">
    <citation type="submission" date="2015-07" db="EMBL/GenBank/DDBJ databases">
        <title>A draft genome sequence of Mycobacterium wolinskyi.</title>
        <authorList>
            <person name="de Man T.J."/>
            <person name="Perry K.A."/>
            <person name="Coulliette A.D."/>
            <person name="Jensen B."/>
            <person name="Toney N.C."/>
            <person name="Limbago B.M."/>
            <person name="Noble-Wang J."/>
        </authorList>
    </citation>
    <scope>NUCLEOTIDE SEQUENCE [LARGE SCALE GENOMIC DNA]</scope>
    <source>
        <strain evidence="2 3">CDC_01</strain>
    </source>
</reference>
<evidence type="ECO:0000256" key="1">
    <source>
        <dbReference type="SAM" id="Phobius"/>
    </source>
</evidence>
<dbReference type="EMBL" id="LGTW01000002">
    <property type="protein sequence ID" value="KWX25694.1"/>
    <property type="molecule type" value="Genomic_DNA"/>
</dbReference>
<evidence type="ECO:0000313" key="2">
    <source>
        <dbReference type="EMBL" id="KWX25694.1"/>
    </source>
</evidence>
<feature type="transmembrane region" description="Helical" evidence="1">
    <location>
        <begin position="71"/>
        <end position="92"/>
    </location>
</feature>
<gene>
    <name evidence="2" type="ORF">AFM11_04245</name>
</gene>
<name>A0A132PTV0_9MYCO</name>
<dbReference type="Proteomes" id="UP000070612">
    <property type="component" value="Unassembled WGS sequence"/>
</dbReference>
<organism evidence="2 3">
    <name type="scientific">Mycolicibacterium wolinskyi</name>
    <dbReference type="NCBI Taxonomy" id="59750"/>
    <lineage>
        <taxon>Bacteria</taxon>
        <taxon>Bacillati</taxon>
        <taxon>Actinomycetota</taxon>
        <taxon>Actinomycetes</taxon>
        <taxon>Mycobacteriales</taxon>
        <taxon>Mycobacteriaceae</taxon>
        <taxon>Mycolicibacterium</taxon>
    </lineage>
</organism>
<protein>
    <submittedName>
        <fullName evidence="2">Uncharacterized protein</fullName>
    </submittedName>
</protein>
<evidence type="ECO:0000313" key="3">
    <source>
        <dbReference type="Proteomes" id="UP000070612"/>
    </source>
</evidence>
<proteinExistence type="predicted"/>
<comment type="caution">
    <text evidence="2">The sequence shown here is derived from an EMBL/GenBank/DDBJ whole genome shotgun (WGS) entry which is preliminary data.</text>
</comment>
<feature type="transmembrane region" description="Helical" evidence="1">
    <location>
        <begin position="9"/>
        <end position="26"/>
    </location>
</feature>
<dbReference type="AlphaFoldDB" id="A0A132PTV0"/>
<feature type="transmembrane region" description="Helical" evidence="1">
    <location>
        <begin position="38"/>
        <end position="59"/>
    </location>
</feature>
<dbReference type="STRING" id="59750.AWC31_20910"/>
<keyword evidence="1" id="KW-1133">Transmembrane helix</keyword>
<sequence>MGMVFIGPILYATINLILGFMAFFAAGSYDSQGGNPNIVLAAAAVVLAVIAFGGGIVLLRQSSRYAKGLGIGLMIGWALVSLFTAGFCTGVNPQLYTI</sequence>
<accession>A0A132PTV0</accession>
<keyword evidence="3" id="KW-1185">Reference proteome</keyword>
<dbReference type="PATRIC" id="fig|59750.3.peg.2726"/>
<keyword evidence="1" id="KW-0812">Transmembrane</keyword>
<keyword evidence="1" id="KW-0472">Membrane</keyword>